<name>A0A1H9X032_9PSEU</name>
<evidence type="ECO:0000313" key="6">
    <source>
        <dbReference type="EMBL" id="SES39401.1"/>
    </source>
</evidence>
<sequence>MSSPISAVTSAIAPPAVVAPISLGETSAAESASGSGFGAIIGKALESSQQVQDRASELAVKAATGSDIDVHNYLAAATEANLTTQLTVQVRNKAIEAFQEIMRLQA</sequence>
<keyword evidence="7" id="KW-1185">Reference proteome</keyword>
<keyword evidence="6" id="KW-0966">Cell projection</keyword>
<dbReference type="RefSeq" id="WP_092784020.1">
    <property type="nucleotide sequence ID" value="NZ_FOGI01000012.1"/>
</dbReference>
<reference evidence="7" key="1">
    <citation type="submission" date="2016-10" db="EMBL/GenBank/DDBJ databases">
        <authorList>
            <person name="Varghese N."/>
            <person name="Submissions S."/>
        </authorList>
    </citation>
    <scope>NUCLEOTIDE SEQUENCE [LARGE SCALE GENOMIC DNA]</scope>
    <source>
        <strain evidence="7">DSM 44260</strain>
    </source>
</reference>
<dbReference type="PANTHER" id="PTHR34653">
    <property type="match status" value="1"/>
</dbReference>
<dbReference type="PANTHER" id="PTHR34653:SF1">
    <property type="entry name" value="FLAGELLAR HOOK-BASAL BODY COMPLEX PROTEIN FLIE"/>
    <property type="match status" value="1"/>
</dbReference>
<dbReference type="InterPro" id="IPR001624">
    <property type="entry name" value="FliE"/>
</dbReference>
<dbReference type="GO" id="GO:0071973">
    <property type="term" value="P:bacterial-type flagellum-dependent cell motility"/>
    <property type="evidence" value="ECO:0007669"/>
    <property type="project" value="InterPro"/>
</dbReference>
<dbReference type="GO" id="GO:0003774">
    <property type="term" value="F:cytoskeletal motor activity"/>
    <property type="evidence" value="ECO:0007669"/>
    <property type="project" value="InterPro"/>
</dbReference>
<keyword evidence="6" id="KW-0969">Cilium</keyword>
<comment type="similarity">
    <text evidence="2 4">Belongs to the FliE family.</text>
</comment>
<accession>A0A1H9X032</accession>
<evidence type="ECO:0000313" key="7">
    <source>
        <dbReference type="Proteomes" id="UP000199051"/>
    </source>
</evidence>
<dbReference type="Pfam" id="PF02049">
    <property type="entry name" value="FliE"/>
    <property type="match status" value="1"/>
</dbReference>
<evidence type="ECO:0000256" key="3">
    <source>
        <dbReference type="ARBA" id="ARBA00023143"/>
    </source>
</evidence>
<gene>
    <name evidence="4" type="primary">fliE</name>
    <name evidence="6" type="ORF">SAMN04487818_11265</name>
</gene>
<proteinExistence type="inferred from homology"/>
<dbReference type="EMBL" id="FOGI01000012">
    <property type="protein sequence ID" value="SES39401.1"/>
    <property type="molecule type" value="Genomic_DNA"/>
</dbReference>
<dbReference type="PRINTS" id="PR01006">
    <property type="entry name" value="FLGHOOKFLIE"/>
</dbReference>
<keyword evidence="3 4" id="KW-0975">Bacterial flagellum</keyword>
<evidence type="ECO:0000256" key="2">
    <source>
        <dbReference type="ARBA" id="ARBA00009272"/>
    </source>
</evidence>
<evidence type="ECO:0000256" key="4">
    <source>
        <dbReference type="HAMAP-Rule" id="MF_00724"/>
    </source>
</evidence>
<organism evidence="6 7">
    <name type="scientific">Actinokineospora terrae</name>
    <dbReference type="NCBI Taxonomy" id="155974"/>
    <lineage>
        <taxon>Bacteria</taxon>
        <taxon>Bacillati</taxon>
        <taxon>Actinomycetota</taxon>
        <taxon>Actinomycetes</taxon>
        <taxon>Pseudonocardiales</taxon>
        <taxon>Pseudonocardiaceae</taxon>
        <taxon>Actinokineospora</taxon>
    </lineage>
</organism>
<dbReference type="NCBIfam" id="TIGR00205">
    <property type="entry name" value="fliE"/>
    <property type="match status" value="1"/>
</dbReference>
<dbReference type="STRING" id="155974.SAMN04487818_11265"/>
<keyword evidence="6" id="KW-0282">Flagellum</keyword>
<dbReference type="AlphaFoldDB" id="A0A1H9X032"/>
<dbReference type="HAMAP" id="MF_00724">
    <property type="entry name" value="FliE"/>
    <property type="match status" value="1"/>
</dbReference>
<dbReference type="GO" id="GO:0005198">
    <property type="term" value="F:structural molecule activity"/>
    <property type="evidence" value="ECO:0007669"/>
    <property type="project" value="UniProtKB-UniRule"/>
</dbReference>
<comment type="subcellular location">
    <subcellularLocation>
        <location evidence="1 4">Bacterial flagellum basal body</location>
    </subcellularLocation>
</comment>
<dbReference type="Proteomes" id="UP000199051">
    <property type="component" value="Unassembled WGS sequence"/>
</dbReference>
<evidence type="ECO:0000256" key="1">
    <source>
        <dbReference type="ARBA" id="ARBA00004117"/>
    </source>
</evidence>
<protein>
    <recommendedName>
        <fullName evidence="4 5">Flagellar hook-basal body complex protein FliE</fullName>
    </recommendedName>
</protein>
<dbReference type="GO" id="GO:0009425">
    <property type="term" value="C:bacterial-type flagellum basal body"/>
    <property type="evidence" value="ECO:0007669"/>
    <property type="project" value="UniProtKB-SubCell"/>
</dbReference>
<evidence type="ECO:0000256" key="5">
    <source>
        <dbReference type="NCBIfam" id="TIGR00205"/>
    </source>
</evidence>